<dbReference type="Pfam" id="PF00583">
    <property type="entry name" value="Acetyltransf_1"/>
    <property type="match status" value="1"/>
</dbReference>
<evidence type="ECO:0000313" key="3">
    <source>
        <dbReference type="EMBL" id="KUO96350.1"/>
    </source>
</evidence>
<keyword evidence="1 3" id="KW-0808">Transferase</keyword>
<dbReference type="Gene3D" id="3.40.630.30">
    <property type="match status" value="1"/>
</dbReference>
<feature type="domain" description="N-acetyltransferase" evidence="2">
    <location>
        <begin position="11"/>
        <end position="146"/>
    </location>
</feature>
<dbReference type="InterPro" id="IPR000182">
    <property type="entry name" value="GNAT_dom"/>
</dbReference>
<dbReference type="GO" id="GO:0008080">
    <property type="term" value="F:N-acetyltransferase activity"/>
    <property type="evidence" value="ECO:0007669"/>
    <property type="project" value="InterPro"/>
</dbReference>
<dbReference type="PANTHER" id="PTHR13947:SF37">
    <property type="entry name" value="LD18367P"/>
    <property type="match status" value="1"/>
</dbReference>
<comment type="caution">
    <text evidence="3">The sequence shown here is derived from an EMBL/GenBank/DDBJ whole genome shotgun (WGS) entry which is preliminary data.</text>
</comment>
<protein>
    <submittedName>
        <fullName evidence="3">Acetyltransferase</fullName>
    </submittedName>
</protein>
<dbReference type="OrthoDB" id="162775at2"/>
<dbReference type="EMBL" id="LPVJ01000019">
    <property type="protein sequence ID" value="KUO96350.1"/>
    <property type="molecule type" value="Genomic_DNA"/>
</dbReference>
<dbReference type="InterPro" id="IPR050769">
    <property type="entry name" value="NAT_camello-type"/>
</dbReference>
<evidence type="ECO:0000313" key="4">
    <source>
        <dbReference type="Proteomes" id="UP000053557"/>
    </source>
</evidence>
<proteinExistence type="predicted"/>
<dbReference type="CDD" id="cd04301">
    <property type="entry name" value="NAT_SF"/>
    <property type="match status" value="1"/>
</dbReference>
<sequence length="160" mass="18251">MSEENGIFYELSIRPLSEDENPPIDLLLLADPSLSLISKYLRRGACYVAEIENRVAGVYVLLETRPETIELVNVAVCEHLQGQGIGKRLILHAIETARKDGFRTIEVGTGNSSVFQLYLYQKCGFRVVGVDTDYFIRHYDETIFENGIQCRDMIRMMQDL</sequence>
<dbReference type="AlphaFoldDB" id="A0A117SY12"/>
<accession>A0A117SY12</accession>
<dbReference type="SUPFAM" id="SSF55729">
    <property type="entry name" value="Acyl-CoA N-acyltransferases (Nat)"/>
    <property type="match status" value="1"/>
</dbReference>
<dbReference type="Proteomes" id="UP000053557">
    <property type="component" value="Unassembled WGS sequence"/>
</dbReference>
<evidence type="ECO:0000259" key="2">
    <source>
        <dbReference type="PROSITE" id="PS51186"/>
    </source>
</evidence>
<dbReference type="RefSeq" id="WP_067714408.1">
    <property type="nucleotide sequence ID" value="NZ_LPVJ01000019.1"/>
</dbReference>
<gene>
    <name evidence="3" type="ORF">ATW55_03875</name>
</gene>
<name>A0A117SY12_9BACL</name>
<reference evidence="3 4" key="1">
    <citation type="submission" date="2015-12" db="EMBL/GenBank/DDBJ databases">
        <title>Draft genome sequence of Acidibacillus ferrooxidans ITV001, isolated from a chalcopyrite acid mine drainage site in Brazil.</title>
        <authorList>
            <person name="Dall'Agnol H."/>
            <person name="Nancucheo I."/>
            <person name="Johnson B."/>
            <person name="Oliveira R."/>
            <person name="Leite L."/>
            <person name="Pylro V."/>
            <person name="Nunes G.L."/>
            <person name="Tzotzos G."/>
            <person name="Fernandes G.R."/>
            <person name="Dutra J."/>
            <person name="Orellana S.C."/>
            <person name="Oliveira G."/>
        </authorList>
    </citation>
    <scope>NUCLEOTIDE SEQUENCE [LARGE SCALE GENOMIC DNA]</scope>
    <source>
        <strain evidence="4">ITV01</strain>
    </source>
</reference>
<dbReference type="PANTHER" id="PTHR13947">
    <property type="entry name" value="GNAT FAMILY N-ACETYLTRANSFERASE"/>
    <property type="match status" value="1"/>
</dbReference>
<keyword evidence="4" id="KW-1185">Reference proteome</keyword>
<dbReference type="InterPro" id="IPR016181">
    <property type="entry name" value="Acyl_CoA_acyltransferase"/>
</dbReference>
<dbReference type="PROSITE" id="PS51186">
    <property type="entry name" value="GNAT"/>
    <property type="match status" value="1"/>
</dbReference>
<organism evidence="3 4">
    <name type="scientific">Ferroacidibacillus organovorans</name>
    <dbReference type="NCBI Taxonomy" id="1765683"/>
    <lineage>
        <taxon>Bacteria</taxon>
        <taxon>Bacillati</taxon>
        <taxon>Bacillota</taxon>
        <taxon>Bacilli</taxon>
        <taxon>Bacillales</taxon>
        <taxon>Alicyclobacillaceae</taxon>
        <taxon>Ferroacidibacillus</taxon>
    </lineage>
</organism>
<evidence type="ECO:0000256" key="1">
    <source>
        <dbReference type="ARBA" id="ARBA00022679"/>
    </source>
</evidence>